<proteinExistence type="predicted"/>
<evidence type="ECO:0000313" key="2">
    <source>
        <dbReference type="Proteomes" id="UP001074726"/>
    </source>
</evidence>
<reference evidence="1" key="1">
    <citation type="submission" date="2022-08" db="EMBL/GenBank/DDBJ databases">
        <title>Genome sequencing of Nocardioides sp. STR2.</title>
        <authorList>
            <person name="So Y."/>
        </authorList>
    </citation>
    <scope>NUCLEOTIDE SEQUENCE</scope>
    <source>
        <strain evidence="1">STR2</strain>
    </source>
</reference>
<dbReference type="RefSeq" id="WP_268111393.1">
    <property type="nucleotide sequence ID" value="NZ_JAPPUX010000002.1"/>
</dbReference>
<dbReference type="EMBL" id="JAPPUX010000002">
    <property type="protein sequence ID" value="MCY4726515.1"/>
    <property type="molecule type" value="Genomic_DNA"/>
</dbReference>
<sequence>MGNRHSTTRGAAADAAATLAVLVVGSSLLAMTAPLVSALAVALTALVYVPVRAHRAA</sequence>
<gene>
    <name evidence="1" type="ORF">NYO98_09510</name>
</gene>
<keyword evidence="2" id="KW-1185">Reference proteome</keyword>
<name>A0ABT4CC21_9ACTN</name>
<comment type="caution">
    <text evidence="1">The sequence shown here is derived from an EMBL/GenBank/DDBJ whole genome shotgun (WGS) entry which is preliminary data.</text>
</comment>
<accession>A0ABT4CC21</accession>
<evidence type="ECO:0000313" key="1">
    <source>
        <dbReference type="EMBL" id="MCY4726515.1"/>
    </source>
</evidence>
<dbReference type="Proteomes" id="UP001074726">
    <property type="component" value="Unassembled WGS sequence"/>
</dbReference>
<protein>
    <submittedName>
        <fullName evidence="1">Uncharacterized protein</fullName>
    </submittedName>
</protein>
<organism evidence="1 2">
    <name type="scientific">Nocardioides pini</name>
    <dbReference type="NCBI Taxonomy" id="2975053"/>
    <lineage>
        <taxon>Bacteria</taxon>
        <taxon>Bacillati</taxon>
        <taxon>Actinomycetota</taxon>
        <taxon>Actinomycetes</taxon>
        <taxon>Propionibacteriales</taxon>
        <taxon>Nocardioidaceae</taxon>
        <taxon>Nocardioides</taxon>
    </lineage>
</organism>